<organism evidence="1 2">
    <name type="scientific">Candidatus Entotheonella gemina</name>
    <dbReference type="NCBI Taxonomy" id="1429439"/>
    <lineage>
        <taxon>Bacteria</taxon>
        <taxon>Pseudomonadati</taxon>
        <taxon>Nitrospinota/Tectimicrobiota group</taxon>
        <taxon>Candidatus Tectimicrobiota</taxon>
        <taxon>Candidatus Entotheonellia</taxon>
        <taxon>Candidatus Entotheonellales</taxon>
        <taxon>Candidatus Entotheonellaceae</taxon>
        <taxon>Candidatus Entotheonella</taxon>
    </lineage>
</organism>
<reference evidence="1 2" key="1">
    <citation type="journal article" date="2014" name="Nature">
        <title>An environmental bacterial taxon with a large and distinct metabolic repertoire.</title>
        <authorList>
            <person name="Wilson M.C."/>
            <person name="Mori T."/>
            <person name="Ruckert C."/>
            <person name="Uria A.R."/>
            <person name="Helf M.J."/>
            <person name="Takada K."/>
            <person name="Gernert C."/>
            <person name="Steffens U.A."/>
            <person name="Heycke N."/>
            <person name="Schmitt S."/>
            <person name="Rinke C."/>
            <person name="Helfrich E.J."/>
            <person name="Brachmann A.O."/>
            <person name="Gurgui C."/>
            <person name="Wakimoto T."/>
            <person name="Kracht M."/>
            <person name="Crusemann M."/>
            <person name="Hentschel U."/>
            <person name="Abe I."/>
            <person name="Matsunaga S."/>
            <person name="Kalinowski J."/>
            <person name="Takeyama H."/>
            <person name="Piel J."/>
        </authorList>
    </citation>
    <scope>NUCLEOTIDE SEQUENCE [LARGE SCALE GENOMIC DNA]</scope>
    <source>
        <strain evidence="2">TSY2</strain>
    </source>
</reference>
<evidence type="ECO:0000313" key="2">
    <source>
        <dbReference type="Proteomes" id="UP000019140"/>
    </source>
</evidence>
<name>W4M3Y7_9BACT</name>
<gene>
    <name evidence="1" type="ORF">ETSY2_26135</name>
</gene>
<dbReference type="Proteomes" id="UP000019140">
    <property type="component" value="Unassembled WGS sequence"/>
</dbReference>
<evidence type="ECO:0000313" key="1">
    <source>
        <dbReference type="EMBL" id="ETX04895.1"/>
    </source>
</evidence>
<comment type="caution">
    <text evidence="1">The sequence shown here is derived from an EMBL/GenBank/DDBJ whole genome shotgun (WGS) entry which is preliminary data.</text>
</comment>
<accession>W4M3Y7</accession>
<sequence>MWQPDYRDTNGNCQVSHCKVVPPRYNYDTARFVLQDFDHRNLIPSLMQEVYQGIMVGWS</sequence>
<dbReference type="EMBL" id="AZHX01001092">
    <property type="protein sequence ID" value="ETX04895.1"/>
    <property type="molecule type" value="Genomic_DNA"/>
</dbReference>
<dbReference type="HOGENOM" id="CLU_2951673_0_0_7"/>
<proteinExistence type="predicted"/>
<protein>
    <submittedName>
        <fullName evidence="1">Uncharacterized protein</fullName>
    </submittedName>
</protein>
<keyword evidence="2" id="KW-1185">Reference proteome</keyword>
<dbReference type="AlphaFoldDB" id="W4M3Y7"/>